<dbReference type="Proteomes" id="UP001319060">
    <property type="component" value="Unassembled WGS sequence"/>
</dbReference>
<dbReference type="EMBL" id="JAFHKS010000042">
    <property type="protein sequence ID" value="MBN3544900.1"/>
    <property type="molecule type" value="Genomic_DNA"/>
</dbReference>
<gene>
    <name evidence="3" type="ORF">JYA64_06325</name>
</gene>
<dbReference type="Pfam" id="PF13439">
    <property type="entry name" value="Glyco_transf_4"/>
    <property type="match status" value="1"/>
</dbReference>
<evidence type="ECO:0000259" key="2">
    <source>
        <dbReference type="Pfam" id="PF13439"/>
    </source>
</evidence>
<keyword evidence="4" id="KW-1185">Reference proteome</keyword>
<reference evidence="3 4" key="1">
    <citation type="submission" date="2021-01" db="EMBL/GenBank/DDBJ databases">
        <title>Genome Sequencing of Type Strains.</title>
        <authorList>
            <person name="Lemaire J.F."/>
            <person name="Inderbitzin P."/>
            <person name="Collins S.B."/>
            <person name="Wespe N."/>
            <person name="Knight-Connoni V."/>
        </authorList>
    </citation>
    <scope>NUCLEOTIDE SEQUENCE [LARGE SCALE GENOMIC DNA]</scope>
    <source>
        <strain evidence="3 4">DSM 14730</strain>
    </source>
</reference>
<feature type="domain" description="Glycosyltransferase subfamily 4-like N-terminal" evidence="2">
    <location>
        <begin position="110"/>
        <end position="208"/>
    </location>
</feature>
<dbReference type="InterPro" id="IPR028098">
    <property type="entry name" value="Glyco_trans_4-like_N"/>
</dbReference>
<proteinExistence type="predicted"/>
<evidence type="ECO:0000313" key="4">
    <source>
        <dbReference type="Proteomes" id="UP001319060"/>
    </source>
</evidence>
<evidence type="ECO:0000256" key="1">
    <source>
        <dbReference type="ARBA" id="ARBA00022679"/>
    </source>
</evidence>
<dbReference type="Pfam" id="PF13692">
    <property type="entry name" value="Glyco_trans_1_4"/>
    <property type="match status" value="1"/>
</dbReference>
<protein>
    <submittedName>
        <fullName evidence="3">Glycosyltransferase family 4 protein</fullName>
    </submittedName>
</protein>
<sequence length="390" mass="44527">MKKILVLNHFPTALPPTSGGTLRYFHIYENLSRFYDVTLLSQTFGNKGGLFHYSSSFREYKVAKDHFYNKIVQDLQHNELTYEFALIIQTELAKHPTLFKNHFKSLYPSSDVVIHESPFLLNYDSYIRKDHKPRVYNSHNHEFMLAEQIWKNKEARSYLPAVFDLEKNLVNNADLVFSTSAIEKKLFAAKYNVDPSKIKLAPNGIHPDGWLPRKEGANKKTLAFFIGADYPPNVEAVGYIVDHLADCCPEMDFLIAGGCCSPFSNAPCKPNVRLLGRVRHKQKIKLLAEADIAINPMFTGAGVNLKTLEYLSAGIPLFSTHCGVRGLELIDKKHYIHAEKKDFASKLNHHAGDHILLRKVAARGQNFVNEHYSWRSIVHRMKGEIDKLLF</sequence>
<dbReference type="CDD" id="cd03801">
    <property type="entry name" value="GT4_PimA-like"/>
    <property type="match status" value="1"/>
</dbReference>
<comment type="caution">
    <text evidence="3">The sequence shown here is derived from an EMBL/GenBank/DDBJ whole genome shotgun (WGS) entry which is preliminary data.</text>
</comment>
<dbReference type="SUPFAM" id="SSF53756">
    <property type="entry name" value="UDP-Glycosyltransferase/glycogen phosphorylase"/>
    <property type="match status" value="1"/>
</dbReference>
<dbReference type="PANTHER" id="PTHR46401:SF2">
    <property type="entry name" value="GLYCOSYLTRANSFERASE WBBK-RELATED"/>
    <property type="match status" value="1"/>
</dbReference>
<organism evidence="3 4">
    <name type="scientific">Fictibacillus barbaricus</name>
    <dbReference type="NCBI Taxonomy" id="182136"/>
    <lineage>
        <taxon>Bacteria</taxon>
        <taxon>Bacillati</taxon>
        <taxon>Bacillota</taxon>
        <taxon>Bacilli</taxon>
        <taxon>Bacillales</taxon>
        <taxon>Fictibacillaceae</taxon>
        <taxon>Fictibacillus</taxon>
    </lineage>
</organism>
<evidence type="ECO:0000313" key="3">
    <source>
        <dbReference type="EMBL" id="MBN3544900.1"/>
    </source>
</evidence>
<dbReference type="RefSeq" id="WP_188403446.1">
    <property type="nucleotide sequence ID" value="NZ_BMCE01000002.1"/>
</dbReference>
<name>A0ABS2Z9R2_9BACL</name>
<accession>A0ABS2Z9R2</accession>
<dbReference type="PANTHER" id="PTHR46401">
    <property type="entry name" value="GLYCOSYLTRANSFERASE WBBK-RELATED"/>
    <property type="match status" value="1"/>
</dbReference>
<dbReference type="Gene3D" id="3.40.50.2000">
    <property type="entry name" value="Glycogen Phosphorylase B"/>
    <property type="match status" value="2"/>
</dbReference>
<keyword evidence="1" id="KW-0808">Transferase</keyword>